<dbReference type="SUPFAM" id="SSF55781">
    <property type="entry name" value="GAF domain-like"/>
    <property type="match status" value="1"/>
</dbReference>
<dbReference type="Gene3D" id="1.10.8.60">
    <property type="match status" value="1"/>
</dbReference>
<evidence type="ECO:0000256" key="4">
    <source>
        <dbReference type="ARBA" id="ARBA00023125"/>
    </source>
</evidence>
<dbReference type="Proteomes" id="UP000239561">
    <property type="component" value="Unassembled WGS sequence"/>
</dbReference>
<dbReference type="CDD" id="cd00009">
    <property type="entry name" value="AAA"/>
    <property type="match status" value="1"/>
</dbReference>
<dbReference type="GO" id="GO:0005524">
    <property type="term" value="F:ATP binding"/>
    <property type="evidence" value="ECO:0007669"/>
    <property type="project" value="UniProtKB-KW"/>
</dbReference>
<organism evidence="7 9">
    <name type="scientific">Xanthomonas cucurbitae</name>
    <dbReference type="NCBI Taxonomy" id="56453"/>
    <lineage>
        <taxon>Bacteria</taxon>
        <taxon>Pseudomonadati</taxon>
        <taxon>Pseudomonadota</taxon>
        <taxon>Gammaproteobacteria</taxon>
        <taxon>Lysobacterales</taxon>
        <taxon>Lysobacteraceae</taxon>
        <taxon>Xanthomonas</taxon>
    </lineage>
</organism>
<keyword evidence="5" id="KW-0804">Transcription</keyword>
<keyword evidence="4" id="KW-0238">DNA-binding</keyword>
<dbReference type="NCBIfam" id="NF003451">
    <property type="entry name" value="PRK05022.1"/>
    <property type="match status" value="1"/>
</dbReference>
<evidence type="ECO:0000256" key="3">
    <source>
        <dbReference type="ARBA" id="ARBA00023015"/>
    </source>
</evidence>
<evidence type="ECO:0000256" key="1">
    <source>
        <dbReference type="ARBA" id="ARBA00022741"/>
    </source>
</evidence>
<keyword evidence="3" id="KW-0805">Transcription regulation</keyword>
<gene>
    <name evidence="8" type="primary">norR</name>
    <name evidence="8" type="ORF">K6978_03460</name>
    <name evidence="7" type="ORF">XcuCFBP2542_05955</name>
</gene>
<dbReference type="PROSITE" id="PS00676">
    <property type="entry name" value="SIGMA54_INTERACT_2"/>
    <property type="match status" value="1"/>
</dbReference>
<dbReference type="Gene3D" id="3.40.50.300">
    <property type="entry name" value="P-loop containing nucleotide triphosphate hydrolases"/>
    <property type="match status" value="1"/>
</dbReference>
<dbReference type="EMBL" id="CP082214">
    <property type="protein sequence ID" value="WDM72260.1"/>
    <property type="molecule type" value="Genomic_DNA"/>
</dbReference>
<reference evidence="7 9" key="1">
    <citation type="submission" date="2016-08" db="EMBL/GenBank/DDBJ databases">
        <authorList>
            <person name="Seilhamer J.J."/>
        </authorList>
    </citation>
    <scope>NUCLEOTIDE SEQUENCE [LARGE SCALE GENOMIC DNA]</scope>
    <source>
        <strain evidence="7 9">CFBP2542</strain>
    </source>
</reference>
<dbReference type="InterPro" id="IPR025943">
    <property type="entry name" value="Sigma_54_int_dom_ATP-bd_2"/>
</dbReference>
<dbReference type="SMART" id="SM00382">
    <property type="entry name" value="AAA"/>
    <property type="match status" value="1"/>
</dbReference>
<evidence type="ECO:0000256" key="2">
    <source>
        <dbReference type="ARBA" id="ARBA00022840"/>
    </source>
</evidence>
<protein>
    <submittedName>
        <fullName evidence="7">Nitric oxide reductase transcription regulator</fullName>
    </submittedName>
    <submittedName>
        <fullName evidence="8">Nitric oxide reductase transcriptional regulator NorR</fullName>
    </submittedName>
</protein>
<dbReference type="AlphaFoldDB" id="A0A2S7DUQ9"/>
<dbReference type="InterPro" id="IPR025662">
    <property type="entry name" value="Sigma_54_int_dom_ATP-bd_1"/>
</dbReference>
<dbReference type="SUPFAM" id="SSF46689">
    <property type="entry name" value="Homeodomain-like"/>
    <property type="match status" value="1"/>
</dbReference>
<dbReference type="InterPro" id="IPR058031">
    <property type="entry name" value="AAA_lid_NorR"/>
</dbReference>
<evidence type="ECO:0000256" key="5">
    <source>
        <dbReference type="ARBA" id="ARBA00023163"/>
    </source>
</evidence>
<dbReference type="OrthoDB" id="9804019at2"/>
<dbReference type="InterPro" id="IPR025944">
    <property type="entry name" value="Sigma_54_int_dom_CS"/>
</dbReference>
<reference evidence="8 10" key="2">
    <citation type="submission" date="2021-08" db="EMBL/GenBank/DDBJ databases">
        <title>Genome sequences of Xanthomonas cucurbitae isolates from 5 Midwestern US states.</title>
        <authorList>
            <person name="Hind S.R."/>
        </authorList>
    </citation>
    <scope>NUCLEOTIDE SEQUENCE [LARGE SCALE GENOMIC DNA]</scope>
    <source>
        <strain evidence="8 10">OH_261</strain>
    </source>
</reference>
<dbReference type="InterPro" id="IPR027417">
    <property type="entry name" value="P-loop_NTPase"/>
</dbReference>
<sequence>MTQSSQLLALLPLLSDLTQDLPDADRYRRLLEGFRTLLPCDAAALLRLEGQDLVPVAVDGLTPDTMGRRFRVTEHPRLARILDAAGPVRFDPDSPLPDPYDGLVESVQGHLPVHDCLGCVLRVDGRPWGIITLDALETERFTHDALDVLSAFAGLAGASVAAAQRMEALTDLAEAAHEHAAQILRDAPHAQRQLIGQSPAYKALIREIALAGPSDLCVLIQGETGVGKELVARALHTASSRCGKPLVSLNCAALPDTLVESELFGHVRGAYTGAHADRRGKFELADGGTLFLDEVGELPLATQAKLLRVLQEGQVQRLGSDREHHVNVRVIAATNADLSEQVRKGAMRADFYHRLTVYPIRVPALRARGRDVLRVAGYFLEDARARYRLRGLRLDGPAQAALLAYAWPGNVRELEHVIGRAVIKAMGTGPGPQGIVSLGVAHLALAQVAADAPVPEAEHPAEASLGYRQRVAAFEEQLIRTALERHRYQWSAAARALKLDRANLARMAKRLGITAVQ</sequence>
<dbReference type="Pfam" id="PF00158">
    <property type="entry name" value="Sigma54_activat"/>
    <property type="match status" value="1"/>
</dbReference>
<dbReference type="InterPro" id="IPR003018">
    <property type="entry name" value="GAF"/>
</dbReference>
<feature type="domain" description="Sigma-54 factor interaction" evidence="6">
    <location>
        <begin position="194"/>
        <end position="423"/>
    </location>
</feature>
<evidence type="ECO:0000313" key="10">
    <source>
        <dbReference type="Proteomes" id="UP001214201"/>
    </source>
</evidence>
<dbReference type="RefSeq" id="WP_104602695.1">
    <property type="nucleotide sequence ID" value="NZ_CP033326.1"/>
</dbReference>
<keyword evidence="2" id="KW-0067">ATP-binding</keyword>
<name>A0A2S7DUQ9_9XANT</name>
<dbReference type="InterPro" id="IPR009057">
    <property type="entry name" value="Homeodomain-like_sf"/>
</dbReference>
<evidence type="ECO:0000313" key="9">
    <source>
        <dbReference type="Proteomes" id="UP000239561"/>
    </source>
</evidence>
<evidence type="ECO:0000259" key="6">
    <source>
        <dbReference type="PROSITE" id="PS50045"/>
    </source>
</evidence>
<dbReference type="InterPro" id="IPR029016">
    <property type="entry name" value="GAF-like_dom_sf"/>
</dbReference>
<dbReference type="Pfam" id="PF01590">
    <property type="entry name" value="GAF"/>
    <property type="match status" value="1"/>
</dbReference>
<evidence type="ECO:0000313" key="8">
    <source>
        <dbReference type="EMBL" id="WDM72260.1"/>
    </source>
</evidence>
<dbReference type="PROSITE" id="PS00688">
    <property type="entry name" value="SIGMA54_INTERACT_3"/>
    <property type="match status" value="1"/>
</dbReference>
<accession>A0A2S7DUQ9</accession>
<evidence type="ECO:0000313" key="7">
    <source>
        <dbReference type="EMBL" id="PPU77521.1"/>
    </source>
</evidence>
<dbReference type="PROSITE" id="PS50045">
    <property type="entry name" value="SIGMA54_INTERACT_4"/>
    <property type="match status" value="1"/>
</dbReference>
<dbReference type="PANTHER" id="PTHR32071:SF35">
    <property type="entry name" value="ANAEROBIC NITRIC OXIDE REDUCTASE TRANSCRIPTION REGULATOR NORR"/>
    <property type="match status" value="1"/>
</dbReference>
<dbReference type="PANTHER" id="PTHR32071">
    <property type="entry name" value="TRANSCRIPTIONAL REGULATORY PROTEIN"/>
    <property type="match status" value="1"/>
</dbReference>
<dbReference type="GO" id="GO:0006355">
    <property type="term" value="P:regulation of DNA-templated transcription"/>
    <property type="evidence" value="ECO:0007669"/>
    <property type="project" value="InterPro"/>
</dbReference>
<dbReference type="GO" id="GO:0003677">
    <property type="term" value="F:DNA binding"/>
    <property type="evidence" value="ECO:0007669"/>
    <property type="project" value="UniProtKB-KW"/>
</dbReference>
<dbReference type="EMBL" id="MDED01000007">
    <property type="protein sequence ID" value="PPU77521.1"/>
    <property type="molecule type" value="Genomic_DNA"/>
</dbReference>
<dbReference type="SMART" id="SM00065">
    <property type="entry name" value="GAF"/>
    <property type="match status" value="1"/>
</dbReference>
<dbReference type="Pfam" id="PF25601">
    <property type="entry name" value="AAA_lid_14"/>
    <property type="match status" value="1"/>
</dbReference>
<proteinExistence type="predicted"/>
<dbReference type="InterPro" id="IPR002078">
    <property type="entry name" value="Sigma_54_int"/>
</dbReference>
<dbReference type="Gene3D" id="3.30.450.40">
    <property type="match status" value="1"/>
</dbReference>
<keyword evidence="1" id="KW-0547">Nucleotide-binding</keyword>
<dbReference type="Gene3D" id="1.10.10.60">
    <property type="entry name" value="Homeodomain-like"/>
    <property type="match status" value="1"/>
</dbReference>
<dbReference type="PROSITE" id="PS00675">
    <property type="entry name" value="SIGMA54_INTERACT_1"/>
    <property type="match status" value="1"/>
</dbReference>
<dbReference type="InterPro" id="IPR003593">
    <property type="entry name" value="AAA+_ATPase"/>
</dbReference>
<dbReference type="FunFam" id="3.40.50.300:FF:000006">
    <property type="entry name" value="DNA-binding transcriptional regulator NtrC"/>
    <property type="match status" value="1"/>
</dbReference>
<dbReference type="Proteomes" id="UP001214201">
    <property type="component" value="Chromosome"/>
</dbReference>
<dbReference type="SUPFAM" id="SSF52540">
    <property type="entry name" value="P-loop containing nucleoside triphosphate hydrolases"/>
    <property type="match status" value="1"/>
</dbReference>
<keyword evidence="10" id="KW-1185">Reference proteome</keyword>